<protein>
    <submittedName>
        <fullName evidence="1">Uncharacterized protein</fullName>
    </submittedName>
</protein>
<proteinExistence type="predicted"/>
<dbReference type="EMBL" id="JAVDTS010000002">
    <property type="protein sequence ID" value="MDR6836567.1"/>
    <property type="molecule type" value="Genomic_DNA"/>
</dbReference>
<dbReference type="Proteomes" id="UP001249076">
    <property type="component" value="Unassembled WGS sequence"/>
</dbReference>
<organism evidence="1 2">
    <name type="scientific">Acidovorax delafieldii</name>
    <name type="common">Pseudomonas delafieldii</name>
    <dbReference type="NCBI Taxonomy" id="47920"/>
    <lineage>
        <taxon>Bacteria</taxon>
        <taxon>Pseudomonadati</taxon>
        <taxon>Pseudomonadota</taxon>
        <taxon>Betaproteobacteria</taxon>
        <taxon>Burkholderiales</taxon>
        <taxon>Comamonadaceae</taxon>
        <taxon>Acidovorax</taxon>
    </lineage>
</organism>
<evidence type="ECO:0000313" key="1">
    <source>
        <dbReference type="EMBL" id="MDR6836567.1"/>
    </source>
</evidence>
<accession>A0ABU1RCT3</accession>
<evidence type="ECO:0000313" key="2">
    <source>
        <dbReference type="Proteomes" id="UP001249076"/>
    </source>
</evidence>
<comment type="caution">
    <text evidence="1">The sequence shown here is derived from an EMBL/GenBank/DDBJ whole genome shotgun (WGS) entry which is preliminary data.</text>
</comment>
<keyword evidence="2" id="KW-1185">Reference proteome</keyword>
<name>A0ABU1RCT3_ACIDE</name>
<sequence length="47" mass="5385">MSKDDQVLADIARRMLRLERDMTMPGSATSAAARVERLAKFIEEEQF</sequence>
<reference evidence="1 2" key="1">
    <citation type="submission" date="2023-07" db="EMBL/GenBank/DDBJ databases">
        <title>Sorghum-associated microbial communities from plants grown in Nebraska, USA.</title>
        <authorList>
            <person name="Schachtman D."/>
        </authorList>
    </citation>
    <scope>NUCLEOTIDE SEQUENCE [LARGE SCALE GENOMIC DNA]</scope>
    <source>
        <strain evidence="1 2">BE105</strain>
    </source>
</reference>
<gene>
    <name evidence="1" type="ORF">J2W93_001395</name>
</gene>